<dbReference type="Proteomes" id="UP000271098">
    <property type="component" value="Unassembled WGS sequence"/>
</dbReference>
<evidence type="ECO:0000313" key="3">
    <source>
        <dbReference type="Proteomes" id="UP000271098"/>
    </source>
</evidence>
<sequence>MQISVLLFQAMANPQQQQQQPRKLSHPKSSVLFPFVNNDTKTMIDGINMRLNDIDLKLSFILELLARRLPEKLPSQMLSSMTPRHRTSPQQQQQLQQRRQSPEIACDPELPATSISSISRLRATQTQSLPASIVIDSARAGSLAMDADGIAAVDLASGKNFCGIPTASITVDSSSGSSNQQQQQQEDDEMQPETSSSTSVVAGTTSNAINSNNEASDGDEEEVDDDDEEIDEDVDSTQEREVNIVRAEGNFPEGAVRRAAEKAARSFQSTQPKVFAWQILRESVTDQELRNVNISLRTFHGETAEHLLSRQPPKVFAWQILRESVTDQELRNVNISLRTFHGETAEHLLSRQPPKIRLVVKTTMSYFKWDQLSDENRLTKAKLLLSHLKNNAKVRNWTLREGRPHR</sequence>
<proteinExistence type="predicted"/>
<evidence type="ECO:0000256" key="1">
    <source>
        <dbReference type="SAM" id="MobiDB-lite"/>
    </source>
</evidence>
<feature type="compositionally biased region" description="Acidic residues" evidence="1">
    <location>
        <begin position="216"/>
        <end position="236"/>
    </location>
</feature>
<dbReference type="WBParaSite" id="GPUH_0001278001-mRNA-1">
    <property type="protein sequence ID" value="GPUH_0001278001-mRNA-1"/>
    <property type="gene ID" value="GPUH_0001278001"/>
</dbReference>
<dbReference type="OrthoDB" id="5876852at2759"/>
<evidence type="ECO:0000313" key="4">
    <source>
        <dbReference type="WBParaSite" id="GPUH_0001278001-mRNA-1"/>
    </source>
</evidence>
<protein>
    <submittedName>
        <fullName evidence="4">RUN domain-containing protein</fullName>
    </submittedName>
</protein>
<feature type="region of interest" description="Disordered" evidence="1">
    <location>
        <begin position="169"/>
        <end position="240"/>
    </location>
</feature>
<feature type="compositionally biased region" description="Low complexity" evidence="1">
    <location>
        <begin position="194"/>
        <end position="206"/>
    </location>
</feature>
<dbReference type="AlphaFoldDB" id="A0A183DVM5"/>
<accession>A0A183DVM5</accession>
<evidence type="ECO:0000313" key="2">
    <source>
        <dbReference type="EMBL" id="VDN21001.1"/>
    </source>
</evidence>
<name>A0A183DVM5_9BILA</name>
<gene>
    <name evidence="2" type="ORF">GPUH_LOCUS12766</name>
</gene>
<keyword evidence="3" id="KW-1185">Reference proteome</keyword>
<reference evidence="2 3" key="2">
    <citation type="submission" date="2018-11" db="EMBL/GenBank/DDBJ databases">
        <authorList>
            <consortium name="Pathogen Informatics"/>
        </authorList>
    </citation>
    <scope>NUCLEOTIDE SEQUENCE [LARGE SCALE GENOMIC DNA]</scope>
</reference>
<reference evidence="4" key="1">
    <citation type="submission" date="2016-06" db="UniProtKB">
        <authorList>
            <consortium name="WormBaseParasite"/>
        </authorList>
    </citation>
    <scope>IDENTIFICATION</scope>
</reference>
<feature type="compositionally biased region" description="Low complexity" evidence="1">
    <location>
        <begin position="173"/>
        <end position="184"/>
    </location>
</feature>
<organism evidence="4">
    <name type="scientific">Gongylonema pulchrum</name>
    <dbReference type="NCBI Taxonomy" id="637853"/>
    <lineage>
        <taxon>Eukaryota</taxon>
        <taxon>Metazoa</taxon>
        <taxon>Ecdysozoa</taxon>
        <taxon>Nematoda</taxon>
        <taxon>Chromadorea</taxon>
        <taxon>Rhabditida</taxon>
        <taxon>Spirurina</taxon>
        <taxon>Spiruromorpha</taxon>
        <taxon>Spiruroidea</taxon>
        <taxon>Gongylonematidae</taxon>
        <taxon>Gongylonema</taxon>
    </lineage>
</organism>
<dbReference type="EMBL" id="UYRT01079586">
    <property type="protein sequence ID" value="VDN21001.1"/>
    <property type="molecule type" value="Genomic_DNA"/>
</dbReference>
<feature type="compositionally biased region" description="Low complexity" evidence="1">
    <location>
        <begin position="90"/>
        <end position="99"/>
    </location>
</feature>
<feature type="region of interest" description="Disordered" evidence="1">
    <location>
        <begin position="78"/>
        <end position="111"/>
    </location>
</feature>